<dbReference type="EMBL" id="BKCJ011183858">
    <property type="protein sequence ID" value="GFD00286.1"/>
    <property type="molecule type" value="Genomic_DNA"/>
</dbReference>
<dbReference type="InterPro" id="IPR004868">
    <property type="entry name" value="DNA-dir_DNA_pol_B_mt/vir"/>
</dbReference>
<dbReference type="GO" id="GO:0006260">
    <property type="term" value="P:DNA replication"/>
    <property type="evidence" value="ECO:0007669"/>
    <property type="project" value="UniProtKB-KW"/>
</dbReference>
<evidence type="ECO:0000256" key="1">
    <source>
        <dbReference type="ARBA" id="ARBA00005755"/>
    </source>
</evidence>
<evidence type="ECO:0000256" key="7">
    <source>
        <dbReference type="ARBA" id="ARBA00023125"/>
    </source>
</evidence>
<feature type="domain" description="DNA-directed DNA polymerase family B mitochondria/virus" evidence="9">
    <location>
        <begin position="1"/>
        <end position="88"/>
    </location>
</feature>
<feature type="non-terminal residue" evidence="10">
    <location>
        <position position="145"/>
    </location>
</feature>
<dbReference type="GO" id="GO:0000166">
    <property type="term" value="F:nucleotide binding"/>
    <property type="evidence" value="ECO:0007669"/>
    <property type="project" value="InterPro"/>
</dbReference>
<comment type="similarity">
    <text evidence="1">Belongs to the DNA polymerase type-B family.</text>
</comment>
<accession>A0A699SUH1</accession>
<dbReference type="Pfam" id="PF03175">
    <property type="entry name" value="DNA_pol_B_2"/>
    <property type="match status" value="1"/>
</dbReference>
<dbReference type="PANTHER" id="PTHR33568">
    <property type="entry name" value="DNA POLYMERASE"/>
    <property type="match status" value="1"/>
</dbReference>
<gene>
    <name evidence="10" type="ORF">Tci_872255</name>
</gene>
<organism evidence="10">
    <name type="scientific">Tanacetum cinerariifolium</name>
    <name type="common">Dalmatian daisy</name>
    <name type="synonym">Chrysanthemum cinerariifolium</name>
    <dbReference type="NCBI Taxonomy" id="118510"/>
    <lineage>
        <taxon>Eukaryota</taxon>
        <taxon>Viridiplantae</taxon>
        <taxon>Streptophyta</taxon>
        <taxon>Embryophyta</taxon>
        <taxon>Tracheophyta</taxon>
        <taxon>Spermatophyta</taxon>
        <taxon>Magnoliopsida</taxon>
        <taxon>eudicotyledons</taxon>
        <taxon>Gunneridae</taxon>
        <taxon>Pentapetalae</taxon>
        <taxon>asterids</taxon>
        <taxon>campanulids</taxon>
        <taxon>Asterales</taxon>
        <taxon>Asteraceae</taxon>
        <taxon>Asteroideae</taxon>
        <taxon>Anthemideae</taxon>
        <taxon>Anthemidinae</taxon>
        <taxon>Tanacetum</taxon>
    </lineage>
</organism>
<proteinExistence type="inferred from homology"/>
<dbReference type="PANTHER" id="PTHR33568:SF3">
    <property type="entry name" value="DNA-DIRECTED DNA POLYMERASE"/>
    <property type="match status" value="1"/>
</dbReference>
<evidence type="ECO:0000313" key="10">
    <source>
        <dbReference type="EMBL" id="GFD00286.1"/>
    </source>
</evidence>
<dbReference type="GO" id="GO:0003887">
    <property type="term" value="F:DNA-directed DNA polymerase activity"/>
    <property type="evidence" value="ECO:0007669"/>
    <property type="project" value="UniProtKB-KW"/>
</dbReference>
<dbReference type="Gene3D" id="3.90.1600.10">
    <property type="entry name" value="Palm domain of DNA polymerase"/>
    <property type="match status" value="2"/>
</dbReference>
<comment type="catalytic activity">
    <reaction evidence="8">
        <text>DNA(n) + a 2'-deoxyribonucleoside 5'-triphosphate = DNA(n+1) + diphosphate</text>
        <dbReference type="Rhea" id="RHEA:22508"/>
        <dbReference type="Rhea" id="RHEA-COMP:17339"/>
        <dbReference type="Rhea" id="RHEA-COMP:17340"/>
        <dbReference type="ChEBI" id="CHEBI:33019"/>
        <dbReference type="ChEBI" id="CHEBI:61560"/>
        <dbReference type="ChEBI" id="CHEBI:173112"/>
        <dbReference type="EC" id="2.7.7.7"/>
    </reaction>
</comment>
<evidence type="ECO:0000256" key="6">
    <source>
        <dbReference type="ARBA" id="ARBA00022932"/>
    </source>
</evidence>
<name>A0A699SUH1_TANCI</name>
<dbReference type="AlphaFoldDB" id="A0A699SUH1"/>
<keyword evidence="3" id="KW-0808">Transferase</keyword>
<evidence type="ECO:0000256" key="2">
    <source>
        <dbReference type="ARBA" id="ARBA00012417"/>
    </source>
</evidence>
<sequence>KGYYGGHADAYIPFGENLYYYDVNSLYPFVMKEYPMPRGKARRIDFIEEEHLDTMLGFVLAYVECPTDIKRHFLPYRDATGEDTFVMSYKENIGVSPLDQWKPHSNSAVQLATAITASARIHMYPYISRDDCYYTDTDSVVLSQP</sequence>
<evidence type="ECO:0000256" key="4">
    <source>
        <dbReference type="ARBA" id="ARBA00022695"/>
    </source>
</evidence>
<keyword evidence="5" id="KW-0235">DNA replication</keyword>
<evidence type="ECO:0000256" key="3">
    <source>
        <dbReference type="ARBA" id="ARBA00022679"/>
    </source>
</evidence>
<comment type="caution">
    <text evidence="10">The sequence shown here is derived from an EMBL/GenBank/DDBJ whole genome shotgun (WGS) entry which is preliminary data.</text>
</comment>
<evidence type="ECO:0000256" key="5">
    <source>
        <dbReference type="ARBA" id="ARBA00022705"/>
    </source>
</evidence>
<reference evidence="10" key="1">
    <citation type="journal article" date="2019" name="Sci. Rep.">
        <title>Draft genome of Tanacetum cinerariifolium, the natural source of mosquito coil.</title>
        <authorList>
            <person name="Yamashiro T."/>
            <person name="Shiraishi A."/>
            <person name="Satake H."/>
            <person name="Nakayama K."/>
        </authorList>
    </citation>
    <scope>NUCLEOTIDE SEQUENCE</scope>
</reference>
<keyword evidence="4" id="KW-0548">Nucleotidyltransferase</keyword>
<evidence type="ECO:0000259" key="9">
    <source>
        <dbReference type="Pfam" id="PF03175"/>
    </source>
</evidence>
<keyword evidence="6" id="KW-0239">DNA-directed DNA polymerase</keyword>
<dbReference type="SUPFAM" id="SSF56672">
    <property type="entry name" value="DNA/RNA polymerases"/>
    <property type="match status" value="1"/>
</dbReference>
<dbReference type="InterPro" id="IPR023211">
    <property type="entry name" value="DNA_pol_palm_dom_sf"/>
</dbReference>
<evidence type="ECO:0000256" key="8">
    <source>
        <dbReference type="ARBA" id="ARBA00049244"/>
    </source>
</evidence>
<feature type="non-terminal residue" evidence="10">
    <location>
        <position position="1"/>
    </location>
</feature>
<keyword evidence="7" id="KW-0238">DNA-binding</keyword>
<dbReference type="GO" id="GO:0003677">
    <property type="term" value="F:DNA binding"/>
    <property type="evidence" value="ECO:0007669"/>
    <property type="project" value="UniProtKB-KW"/>
</dbReference>
<dbReference type="InterPro" id="IPR043502">
    <property type="entry name" value="DNA/RNA_pol_sf"/>
</dbReference>
<dbReference type="EC" id="2.7.7.7" evidence="2"/>
<protein>
    <recommendedName>
        <fullName evidence="2">DNA-directed DNA polymerase</fullName>
        <ecNumber evidence="2">2.7.7.7</ecNumber>
    </recommendedName>
</protein>